<dbReference type="InterPro" id="IPR015168">
    <property type="entry name" value="SsuA/THI5"/>
</dbReference>
<feature type="chain" id="PRO_5001757530" description="diguanylate cyclase" evidence="5">
    <location>
        <begin position="23"/>
        <end position="769"/>
    </location>
</feature>
<dbReference type="PANTHER" id="PTHR45138:SF9">
    <property type="entry name" value="DIGUANYLATE CYCLASE DGCM-RELATED"/>
    <property type="match status" value="1"/>
</dbReference>
<dbReference type="InterPro" id="IPR050469">
    <property type="entry name" value="Diguanylate_Cyclase"/>
</dbReference>
<feature type="transmembrane region" description="Helical" evidence="4">
    <location>
        <begin position="574"/>
        <end position="592"/>
    </location>
</feature>
<dbReference type="Pfam" id="PF09084">
    <property type="entry name" value="NMT1"/>
    <property type="match status" value="1"/>
</dbReference>
<keyword evidence="4" id="KW-0472">Membrane</keyword>
<evidence type="ECO:0000256" key="1">
    <source>
        <dbReference type="ARBA" id="ARBA00001946"/>
    </source>
</evidence>
<dbReference type="Pfam" id="PF00990">
    <property type="entry name" value="GGDEF"/>
    <property type="match status" value="1"/>
</dbReference>
<dbReference type="NCBIfam" id="TIGR00254">
    <property type="entry name" value="GGDEF"/>
    <property type="match status" value="1"/>
</dbReference>
<reference evidence="7 8" key="1">
    <citation type="submission" date="2014-04" db="EMBL/GenBank/DDBJ databases">
        <title>Marinobacterium kochiensis sp. nov., isolated from sediment sample collected from Kochi backwaters in Kerala, India.</title>
        <authorList>
            <person name="Singh A."/>
            <person name="Pinnaka A.K."/>
        </authorList>
    </citation>
    <scope>NUCLEOTIDE SEQUENCE [LARGE SCALE GENOMIC DNA]</scope>
    <source>
        <strain evidence="7 8">AK27</strain>
    </source>
</reference>
<evidence type="ECO:0000313" key="8">
    <source>
        <dbReference type="Proteomes" id="UP000028252"/>
    </source>
</evidence>
<dbReference type="SUPFAM" id="SSF55073">
    <property type="entry name" value="Nucleotide cyclase"/>
    <property type="match status" value="1"/>
</dbReference>
<dbReference type="Gene3D" id="3.40.190.10">
    <property type="entry name" value="Periplasmic binding protein-like II"/>
    <property type="match status" value="4"/>
</dbReference>
<evidence type="ECO:0000256" key="5">
    <source>
        <dbReference type="SAM" id="SignalP"/>
    </source>
</evidence>
<organism evidence="7 8">
    <name type="scientific">Marinobacterium lacunae</name>
    <dbReference type="NCBI Taxonomy" id="1232683"/>
    <lineage>
        <taxon>Bacteria</taxon>
        <taxon>Pseudomonadati</taxon>
        <taxon>Pseudomonadota</taxon>
        <taxon>Gammaproteobacteria</taxon>
        <taxon>Oceanospirillales</taxon>
        <taxon>Oceanospirillaceae</taxon>
        <taxon>Marinobacterium</taxon>
    </lineage>
</organism>
<evidence type="ECO:0000259" key="6">
    <source>
        <dbReference type="PROSITE" id="PS50887"/>
    </source>
</evidence>
<dbReference type="EMBL" id="JMQN01000036">
    <property type="protein sequence ID" value="KEA63462.1"/>
    <property type="molecule type" value="Genomic_DNA"/>
</dbReference>
<proteinExistence type="predicted"/>
<sequence length="769" mass="86101">MRLIPRLFVSVLLLLVSALTHAQTVLEEVRLQLTWKHQFQFAGYYMAVEKGFYRDAGLSVELIEVDPDRAPLDQVMSGRAEFGVGRSSLLLDKLHGVDVVALMAAFQHSPLMLLTRADSGIADPGGLRGKRIMVTDDAVQVSEVIAMMLKFGITLDDIQVQEPSYDIADLIEGRTDAMASYVSNEPFQMERRGIDYNLIHPQDYGFPMYSDILFTRGDLADARFDMVLRFRDASIKGWMYAFENIEETADVILAHYNTQQRSREALIFEGSALRALAFDDQGRFGTLSPDRFNSMASIYRIATSVDPDADLSGMLLCCTASASMRFTPFQRYYLRNFGPVRVCENRDWEPLQWLKDEKSTGLLAEYVEHIISRIGLDYHVVSSDSWQSSRRLLAENRCDLIAGIMSTVPSGDPLYYSRPFMTTPMVAVLGEAVSDDGGTIAHPKLLPGPVGVLRHHDLDRLLLRRFPELQVMRVETVEEGVEQVRQGRLSAFVDARLTLELEMQRSGSAGLVLDAALSDSFELGFAAHGDQAPLIRLLDIALTDVGHEEREQILSRWQPVEASGGIDEALVRNVLIGILVLALLAGYRFYLISATNRRLARMAREDSLTGISNRRNLAAQIESAIELAERSGIPLALIYFDIDNFKQVNDTFGHASGDDVLVRVVSTVREHIRRIDSFGRWGGEEFLILLQDTDIQGGRMLAEKLRKAIEEQVMIGGQAVTCSFGVAQWRIGENQELTISRADSALYLAKNRGKNRVEIDEKQEFGKKS</sequence>
<dbReference type="InterPro" id="IPR000160">
    <property type="entry name" value="GGDEF_dom"/>
</dbReference>
<gene>
    <name evidence="7" type="ORF">ADIMK_2241</name>
</gene>
<feature type="domain" description="GGDEF" evidence="6">
    <location>
        <begin position="633"/>
        <end position="762"/>
    </location>
</feature>
<keyword evidence="5" id="KW-0732">Signal</keyword>
<keyword evidence="4" id="KW-1133">Transmembrane helix</keyword>
<dbReference type="SMART" id="SM00062">
    <property type="entry name" value="PBPb"/>
    <property type="match status" value="1"/>
</dbReference>
<dbReference type="CDD" id="cd01007">
    <property type="entry name" value="PBP2_BvgS_HisK_like"/>
    <property type="match status" value="1"/>
</dbReference>
<dbReference type="STRING" id="1232683.ADIMK_2241"/>
<comment type="catalytic activity">
    <reaction evidence="3">
        <text>2 GTP = 3',3'-c-di-GMP + 2 diphosphate</text>
        <dbReference type="Rhea" id="RHEA:24898"/>
        <dbReference type="ChEBI" id="CHEBI:33019"/>
        <dbReference type="ChEBI" id="CHEBI:37565"/>
        <dbReference type="ChEBI" id="CHEBI:58805"/>
        <dbReference type="EC" id="2.7.7.65"/>
    </reaction>
</comment>
<dbReference type="SUPFAM" id="SSF53850">
    <property type="entry name" value="Periplasmic binding protein-like II"/>
    <property type="match status" value="2"/>
</dbReference>
<comment type="caution">
    <text evidence="7">The sequence shown here is derived from an EMBL/GenBank/DDBJ whole genome shotgun (WGS) entry which is preliminary data.</text>
</comment>
<dbReference type="GO" id="GO:0052621">
    <property type="term" value="F:diguanylate cyclase activity"/>
    <property type="evidence" value="ECO:0007669"/>
    <property type="project" value="UniProtKB-EC"/>
</dbReference>
<dbReference type="InterPro" id="IPR001638">
    <property type="entry name" value="Solute-binding_3/MltF_N"/>
</dbReference>
<dbReference type="eggNOG" id="COG0715">
    <property type="taxonomic scope" value="Bacteria"/>
</dbReference>
<dbReference type="Proteomes" id="UP000028252">
    <property type="component" value="Unassembled WGS sequence"/>
</dbReference>
<dbReference type="Gene3D" id="3.30.70.270">
    <property type="match status" value="1"/>
</dbReference>
<dbReference type="CDD" id="cd01949">
    <property type="entry name" value="GGDEF"/>
    <property type="match status" value="1"/>
</dbReference>
<evidence type="ECO:0000256" key="2">
    <source>
        <dbReference type="ARBA" id="ARBA00012528"/>
    </source>
</evidence>
<feature type="signal peptide" evidence="5">
    <location>
        <begin position="1"/>
        <end position="22"/>
    </location>
</feature>
<dbReference type="InterPro" id="IPR043128">
    <property type="entry name" value="Rev_trsase/Diguanyl_cyclase"/>
</dbReference>
<keyword evidence="8" id="KW-1185">Reference proteome</keyword>
<dbReference type="PROSITE" id="PS50887">
    <property type="entry name" value="GGDEF"/>
    <property type="match status" value="1"/>
</dbReference>
<evidence type="ECO:0000256" key="3">
    <source>
        <dbReference type="ARBA" id="ARBA00034247"/>
    </source>
</evidence>
<dbReference type="SMART" id="SM00267">
    <property type="entry name" value="GGDEF"/>
    <property type="match status" value="1"/>
</dbReference>
<dbReference type="OrthoDB" id="9180959at2"/>
<dbReference type="PATRIC" id="fig|1232683.4.peg.2200"/>
<accession>A0A081FY57</accession>
<dbReference type="RefSeq" id="WP_036187935.1">
    <property type="nucleotide sequence ID" value="NZ_JMQN01000036.1"/>
</dbReference>
<dbReference type="eggNOG" id="COG3706">
    <property type="taxonomic scope" value="Bacteria"/>
</dbReference>
<protein>
    <recommendedName>
        <fullName evidence="2">diguanylate cyclase</fullName>
        <ecNumber evidence="2">2.7.7.65</ecNumber>
    </recommendedName>
</protein>
<comment type="cofactor">
    <cofactor evidence="1">
        <name>Mg(2+)</name>
        <dbReference type="ChEBI" id="CHEBI:18420"/>
    </cofactor>
</comment>
<dbReference type="FunFam" id="3.30.70.270:FF:000001">
    <property type="entry name" value="Diguanylate cyclase domain protein"/>
    <property type="match status" value="1"/>
</dbReference>
<name>A0A081FY57_9GAMM</name>
<evidence type="ECO:0000313" key="7">
    <source>
        <dbReference type="EMBL" id="KEA63462.1"/>
    </source>
</evidence>
<keyword evidence="4" id="KW-0812">Transmembrane</keyword>
<dbReference type="EC" id="2.7.7.65" evidence="2"/>
<evidence type="ECO:0000256" key="4">
    <source>
        <dbReference type="SAM" id="Phobius"/>
    </source>
</evidence>
<dbReference type="PANTHER" id="PTHR45138">
    <property type="entry name" value="REGULATORY COMPONENTS OF SENSORY TRANSDUCTION SYSTEM"/>
    <property type="match status" value="1"/>
</dbReference>
<dbReference type="AlphaFoldDB" id="A0A081FY57"/>
<dbReference type="InterPro" id="IPR029787">
    <property type="entry name" value="Nucleotide_cyclase"/>
</dbReference>